<dbReference type="InterPro" id="IPR050298">
    <property type="entry name" value="Gram-neg_bact_OMP"/>
</dbReference>
<evidence type="ECO:0000256" key="6">
    <source>
        <dbReference type="ARBA" id="ARBA00022729"/>
    </source>
</evidence>
<dbReference type="PRINTS" id="PR00184">
    <property type="entry name" value="NEISSPPORIN"/>
</dbReference>
<evidence type="ECO:0000313" key="13">
    <source>
        <dbReference type="Proteomes" id="UP000294480"/>
    </source>
</evidence>
<dbReference type="OrthoDB" id="8982743at2"/>
<keyword evidence="9" id="KW-0472">Membrane</keyword>
<keyword evidence="13" id="KW-1185">Reference proteome</keyword>
<evidence type="ECO:0000256" key="3">
    <source>
        <dbReference type="ARBA" id="ARBA00022448"/>
    </source>
</evidence>
<keyword evidence="4" id="KW-1134">Transmembrane beta strand</keyword>
<dbReference type="GO" id="GO:0015288">
    <property type="term" value="F:porin activity"/>
    <property type="evidence" value="ECO:0007669"/>
    <property type="project" value="UniProtKB-KW"/>
</dbReference>
<sequence length="402" mass="42614">MGASISCTKRFVGVLRKGLLYSILRATIKFNFSGDKQMKKSLLALAVLASAAGAANAASSVTLYGRVDVGYEKWSGSSLTQAGAGETRLGIKGQEDLGNGLAATFQLEGRFDADTGAKTSGKDFFDRESTVGLKGNFGHVRFGRSKSAMERALGDYAPGERVATAFDPYSSNTRHSNGMFYDFAMNGFNFGFDVTTKGGATGNTNEGADGQKVGYGIHAGYQVGGFRVNAAYQADKNGTGINSYNTATVGQNVSSVTPTPLSSTGENLTFGSQNEWGLGMAYKYKMVEFGATYARAESASNAKVTYALLDSNNNIAALSSVTGKQRLTTLGAYITADVTSNDSVYARYLEKRGGGTLDGKAKVYALGYSHALSKRTSIYADVARYKNDDSTTAYDIALRHAF</sequence>
<dbReference type="GO" id="GO:0009279">
    <property type="term" value="C:cell outer membrane"/>
    <property type="evidence" value="ECO:0007669"/>
    <property type="project" value="UniProtKB-SubCell"/>
</dbReference>
<accession>A0A4R6YAK3</accession>
<evidence type="ECO:0000256" key="7">
    <source>
        <dbReference type="ARBA" id="ARBA00023065"/>
    </source>
</evidence>
<evidence type="ECO:0000256" key="10">
    <source>
        <dbReference type="ARBA" id="ARBA00023237"/>
    </source>
</evidence>
<keyword evidence="7" id="KW-0406">Ion transport</keyword>
<gene>
    <name evidence="12" type="ORF">DFR44_10378</name>
</gene>
<evidence type="ECO:0000256" key="4">
    <source>
        <dbReference type="ARBA" id="ARBA00022452"/>
    </source>
</evidence>
<dbReference type="Proteomes" id="UP000294480">
    <property type="component" value="Unassembled WGS sequence"/>
</dbReference>
<keyword evidence="10" id="KW-0998">Cell outer membrane</keyword>
<evidence type="ECO:0000259" key="11">
    <source>
        <dbReference type="Pfam" id="PF13609"/>
    </source>
</evidence>
<organism evidence="12 13">
    <name type="scientific">Hydromonas duriensis</name>
    <dbReference type="NCBI Taxonomy" id="1527608"/>
    <lineage>
        <taxon>Bacteria</taxon>
        <taxon>Pseudomonadati</taxon>
        <taxon>Pseudomonadota</taxon>
        <taxon>Betaproteobacteria</taxon>
        <taxon>Burkholderiales</taxon>
        <taxon>Burkholderiaceae</taxon>
        <taxon>Hydromonas</taxon>
    </lineage>
</organism>
<dbReference type="SUPFAM" id="SSF56935">
    <property type="entry name" value="Porins"/>
    <property type="match status" value="1"/>
</dbReference>
<dbReference type="CDD" id="cd00342">
    <property type="entry name" value="gram_neg_porins"/>
    <property type="match status" value="1"/>
</dbReference>
<keyword evidence="3" id="KW-0813">Transport</keyword>
<evidence type="ECO:0000313" key="12">
    <source>
        <dbReference type="EMBL" id="TDR32565.1"/>
    </source>
</evidence>
<dbReference type="InterPro" id="IPR033900">
    <property type="entry name" value="Gram_neg_porin_domain"/>
</dbReference>
<protein>
    <submittedName>
        <fullName evidence="12">Putative porin</fullName>
    </submittedName>
</protein>
<dbReference type="EMBL" id="SNZE01000003">
    <property type="protein sequence ID" value="TDR32565.1"/>
    <property type="molecule type" value="Genomic_DNA"/>
</dbReference>
<feature type="domain" description="Porin" evidence="11">
    <location>
        <begin position="44"/>
        <end position="389"/>
    </location>
</feature>
<comment type="caution">
    <text evidence="12">The sequence shown here is derived from an EMBL/GenBank/DDBJ whole genome shotgun (WGS) entry which is preliminary data.</text>
</comment>
<dbReference type="InterPro" id="IPR023614">
    <property type="entry name" value="Porin_dom_sf"/>
</dbReference>
<evidence type="ECO:0000256" key="8">
    <source>
        <dbReference type="ARBA" id="ARBA00023114"/>
    </source>
</evidence>
<dbReference type="Gene3D" id="2.40.160.10">
    <property type="entry name" value="Porin"/>
    <property type="match status" value="1"/>
</dbReference>
<comment type="subunit">
    <text evidence="2">Homotrimer.</text>
</comment>
<evidence type="ECO:0000256" key="9">
    <source>
        <dbReference type="ARBA" id="ARBA00023136"/>
    </source>
</evidence>
<evidence type="ECO:0000256" key="2">
    <source>
        <dbReference type="ARBA" id="ARBA00011233"/>
    </source>
</evidence>
<dbReference type="PANTHER" id="PTHR34501">
    <property type="entry name" value="PROTEIN YDDL-RELATED"/>
    <property type="match status" value="1"/>
</dbReference>
<comment type="subcellular location">
    <subcellularLocation>
        <location evidence="1">Cell outer membrane</location>
        <topology evidence="1">Multi-pass membrane protein</topology>
    </subcellularLocation>
</comment>
<keyword evidence="5" id="KW-0812">Transmembrane</keyword>
<dbReference type="InterPro" id="IPR002299">
    <property type="entry name" value="Porin_Neis"/>
</dbReference>
<keyword evidence="6" id="KW-0732">Signal</keyword>
<dbReference type="PANTHER" id="PTHR34501:SF9">
    <property type="entry name" value="MAJOR OUTER MEMBRANE PROTEIN P.IA"/>
    <property type="match status" value="1"/>
</dbReference>
<dbReference type="GO" id="GO:0046930">
    <property type="term" value="C:pore complex"/>
    <property type="evidence" value="ECO:0007669"/>
    <property type="project" value="UniProtKB-KW"/>
</dbReference>
<evidence type="ECO:0000256" key="5">
    <source>
        <dbReference type="ARBA" id="ARBA00022692"/>
    </source>
</evidence>
<name>A0A4R6YAK3_9BURK</name>
<proteinExistence type="predicted"/>
<dbReference type="AlphaFoldDB" id="A0A4R6YAK3"/>
<dbReference type="GO" id="GO:0006811">
    <property type="term" value="P:monoatomic ion transport"/>
    <property type="evidence" value="ECO:0007669"/>
    <property type="project" value="UniProtKB-KW"/>
</dbReference>
<evidence type="ECO:0000256" key="1">
    <source>
        <dbReference type="ARBA" id="ARBA00004571"/>
    </source>
</evidence>
<dbReference type="Pfam" id="PF13609">
    <property type="entry name" value="Porin_4"/>
    <property type="match status" value="1"/>
</dbReference>
<keyword evidence="8" id="KW-0626">Porin</keyword>
<reference evidence="12 13" key="1">
    <citation type="submission" date="2019-03" db="EMBL/GenBank/DDBJ databases">
        <title>Genomic Encyclopedia of Type Strains, Phase IV (KMG-IV): sequencing the most valuable type-strain genomes for metagenomic binning, comparative biology and taxonomic classification.</title>
        <authorList>
            <person name="Goeker M."/>
        </authorList>
    </citation>
    <scope>NUCLEOTIDE SEQUENCE [LARGE SCALE GENOMIC DNA]</scope>
    <source>
        <strain evidence="12 13">DSM 102852</strain>
    </source>
</reference>